<sequence length="181" mass="20321">MEFFREGIRNLQTVGTLTRSSKQLCKGMIKHIDFEQAKVIVELGAGDGVITKHILRNMRPDAKLIAFEVNPKFCALMRAIQDDRLIVVEDSAEHIGKYLAEAGAEEIDFVVSAIPFVALPKELGRLIVGKAHQYLKKKGLYIQVHYSLVMRPLYNAIFGNVDTNFVPINVPPAFVLVSQKR</sequence>
<reference evidence="4 5" key="1">
    <citation type="journal article" date="2014" name="Int. J. Syst. Evol. Microbiol.">
        <title>Phaeodactylibacter xiamenensis gen. nov., sp. nov., a member of the family Saprospiraceae isolated from the marine alga Phaeodactylum tricornutum.</title>
        <authorList>
            <person name="Chen Z.Jr."/>
            <person name="Lei X."/>
            <person name="Lai Q."/>
            <person name="Li Y."/>
            <person name="Zhang B."/>
            <person name="Zhang J."/>
            <person name="Zhang H."/>
            <person name="Yang L."/>
            <person name="Zheng W."/>
            <person name="Tian Y."/>
            <person name="Yu Z."/>
            <person name="Xu H.Jr."/>
            <person name="Zheng T."/>
        </authorList>
    </citation>
    <scope>NUCLEOTIDE SEQUENCE [LARGE SCALE GENOMIC DNA]</scope>
    <source>
        <strain evidence="4 5">KD52</strain>
    </source>
</reference>
<feature type="domain" description="Methyltransferase small" evidence="3">
    <location>
        <begin position="28"/>
        <end position="162"/>
    </location>
</feature>
<keyword evidence="5" id="KW-1185">Reference proteome</keyword>
<evidence type="ECO:0000256" key="2">
    <source>
        <dbReference type="ARBA" id="ARBA00022691"/>
    </source>
</evidence>
<dbReference type="AlphaFoldDB" id="A0A098S9T0"/>
<keyword evidence="2" id="KW-0949">S-adenosyl-L-methionine</keyword>
<dbReference type="InterPro" id="IPR029063">
    <property type="entry name" value="SAM-dependent_MTases_sf"/>
</dbReference>
<dbReference type="GO" id="GO:0032259">
    <property type="term" value="P:methylation"/>
    <property type="evidence" value="ECO:0007669"/>
    <property type="project" value="UniProtKB-KW"/>
</dbReference>
<dbReference type="CDD" id="cd02440">
    <property type="entry name" value="AdoMet_MTases"/>
    <property type="match status" value="1"/>
</dbReference>
<dbReference type="EMBL" id="JPOS01000014">
    <property type="protein sequence ID" value="KGE88880.1"/>
    <property type="molecule type" value="Genomic_DNA"/>
</dbReference>
<evidence type="ECO:0000313" key="5">
    <source>
        <dbReference type="Proteomes" id="UP000029736"/>
    </source>
</evidence>
<proteinExistence type="predicted"/>
<dbReference type="STRING" id="1524460.IX84_06120"/>
<evidence type="ECO:0000313" key="4">
    <source>
        <dbReference type="EMBL" id="KGE88880.1"/>
    </source>
</evidence>
<evidence type="ECO:0000256" key="1">
    <source>
        <dbReference type="ARBA" id="ARBA00022603"/>
    </source>
</evidence>
<name>A0A098S9T0_9BACT</name>
<comment type="caution">
    <text evidence="4">The sequence shown here is derived from an EMBL/GenBank/DDBJ whole genome shotgun (WGS) entry which is preliminary data.</text>
</comment>
<keyword evidence="1" id="KW-0808">Transferase</keyword>
<accession>A0A098S9T0</accession>
<dbReference type="SUPFAM" id="SSF53335">
    <property type="entry name" value="S-adenosyl-L-methionine-dependent methyltransferases"/>
    <property type="match status" value="1"/>
</dbReference>
<evidence type="ECO:0000259" key="3">
    <source>
        <dbReference type="Pfam" id="PF05175"/>
    </source>
</evidence>
<keyword evidence="1" id="KW-0489">Methyltransferase</keyword>
<dbReference type="Gene3D" id="3.40.50.150">
    <property type="entry name" value="Vaccinia Virus protein VP39"/>
    <property type="match status" value="1"/>
</dbReference>
<dbReference type="InterPro" id="IPR007848">
    <property type="entry name" value="Small_mtfrase_dom"/>
</dbReference>
<dbReference type="GO" id="GO:0008168">
    <property type="term" value="F:methyltransferase activity"/>
    <property type="evidence" value="ECO:0007669"/>
    <property type="project" value="UniProtKB-KW"/>
</dbReference>
<protein>
    <recommendedName>
        <fullName evidence="3">Methyltransferase small domain-containing protein</fullName>
    </recommendedName>
</protein>
<organism evidence="4 5">
    <name type="scientific">Phaeodactylibacter xiamenensis</name>
    <dbReference type="NCBI Taxonomy" id="1524460"/>
    <lineage>
        <taxon>Bacteria</taxon>
        <taxon>Pseudomonadati</taxon>
        <taxon>Bacteroidota</taxon>
        <taxon>Saprospiria</taxon>
        <taxon>Saprospirales</taxon>
        <taxon>Haliscomenobacteraceae</taxon>
        <taxon>Phaeodactylibacter</taxon>
    </lineage>
</organism>
<gene>
    <name evidence="4" type="ORF">IX84_06120</name>
</gene>
<dbReference type="Proteomes" id="UP000029736">
    <property type="component" value="Unassembled WGS sequence"/>
</dbReference>
<dbReference type="Pfam" id="PF05175">
    <property type="entry name" value="MTS"/>
    <property type="match status" value="1"/>
</dbReference>